<dbReference type="OrthoDB" id="9792162at2"/>
<dbReference type="PANTHER" id="PTHR48106:SF18">
    <property type="entry name" value="QUINONE OXIDOREDUCTASE PIG3"/>
    <property type="match status" value="1"/>
</dbReference>
<dbReference type="Pfam" id="PF08240">
    <property type="entry name" value="ADH_N"/>
    <property type="match status" value="1"/>
</dbReference>
<dbReference type="InterPro" id="IPR013154">
    <property type="entry name" value="ADH-like_N"/>
</dbReference>
<dbReference type="GO" id="GO:0070402">
    <property type="term" value="F:NADPH binding"/>
    <property type="evidence" value="ECO:0007669"/>
    <property type="project" value="TreeGrafter"/>
</dbReference>
<dbReference type="Pfam" id="PF00107">
    <property type="entry name" value="ADH_zinc_N"/>
    <property type="match status" value="1"/>
</dbReference>
<dbReference type="NCBIfam" id="TIGR02824">
    <property type="entry name" value="quinone_pig3"/>
    <property type="match status" value="1"/>
</dbReference>
<gene>
    <name evidence="4" type="ORF">SAMN04488025_11527</name>
</gene>
<dbReference type="EMBL" id="FOOK01000015">
    <property type="protein sequence ID" value="SFG09312.1"/>
    <property type="molecule type" value="Genomic_DNA"/>
</dbReference>
<reference evidence="4 5" key="1">
    <citation type="submission" date="2016-10" db="EMBL/GenBank/DDBJ databases">
        <authorList>
            <person name="de Groot N.N."/>
        </authorList>
    </citation>
    <scope>NUCLEOTIDE SEQUENCE [LARGE SCALE GENOMIC DNA]</scope>
    <source>
        <strain evidence="4 5">DSM 44945</strain>
    </source>
</reference>
<accession>A0A1I2NZJ8</accession>
<dbReference type="Proteomes" id="UP000198661">
    <property type="component" value="Unassembled WGS sequence"/>
</dbReference>
<dbReference type="SUPFAM" id="SSF50129">
    <property type="entry name" value="GroES-like"/>
    <property type="match status" value="1"/>
</dbReference>
<dbReference type="RefSeq" id="WP_092038428.1">
    <property type="nucleotide sequence ID" value="NZ_FOOK01000015.1"/>
</dbReference>
<dbReference type="SMART" id="SM00829">
    <property type="entry name" value="PKS_ER"/>
    <property type="match status" value="1"/>
</dbReference>
<feature type="domain" description="Enoyl reductase (ER)" evidence="3">
    <location>
        <begin position="10"/>
        <end position="324"/>
    </location>
</feature>
<keyword evidence="5" id="KW-1185">Reference proteome</keyword>
<dbReference type="InterPro" id="IPR013149">
    <property type="entry name" value="ADH-like_C"/>
</dbReference>
<keyword evidence="2" id="KW-0560">Oxidoreductase</keyword>
<evidence type="ECO:0000259" key="3">
    <source>
        <dbReference type="SMART" id="SM00829"/>
    </source>
</evidence>
<name>A0A1I2NZJ8_9BACL</name>
<dbReference type="SUPFAM" id="SSF51735">
    <property type="entry name" value="NAD(P)-binding Rossmann-fold domains"/>
    <property type="match status" value="1"/>
</dbReference>
<dbReference type="Gene3D" id="3.40.50.720">
    <property type="entry name" value="NAD(P)-binding Rossmann-like Domain"/>
    <property type="match status" value="1"/>
</dbReference>
<sequence length="327" mass="35659">MKAIIVREPGCAEQLAMGEVPAPEPTEEELLVRVKATALNRADILQREGKYPPPPGASPLLGLEMAGVVERVGRKCTGWKEGDRVFGLLPGGGYAEYCVIPGRMAMPIPENLSFEEAAAVPEVFLTAYQALFWLGSLQRGQRVLIHAGASGVGTAAIQLVREAGAEPLVTAGSPEKLAACRELGAAEAFSYREGPFAPRVKDATGGRGVDLILDFVGAPYWEQNVECLATDGRLILISTLGGPKVEKVNLLTLISKRIQVTGTTLRARSVDYKIRLTEDFARFALPRFRDGRLKPVIDKVFSWESVREAHRRMEENRNIGKIVLRVD</sequence>
<dbReference type="InterPro" id="IPR014189">
    <property type="entry name" value="Quinone_OxRdtase_PIG3"/>
</dbReference>
<evidence type="ECO:0000256" key="1">
    <source>
        <dbReference type="ARBA" id="ARBA00022857"/>
    </source>
</evidence>
<dbReference type="STRING" id="201973.SAMN04488025_11527"/>
<dbReference type="CDD" id="cd05276">
    <property type="entry name" value="p53_inducible_oxidoreductase"/>
    <property type="match status" value="1"/>
</dbReference>
<keyword evidence="1" id="KW-0521">NADP</keyword>
<dbReference type="GO" id="GO:0003960">
    <property type="term" value="F:quinone reductase (NADPH) activity"/>
    <property type="evidence" value="ECO:0007669"/>
    <property type="project" value="TreeGrafter"/>
</dbReference>
<dbReference type="PANTHER" id="PTHR48106">
    <property type="entry name" value="QUINONE OXIDOREDUCTASE PIG3-RELATED"/>
    <property type="match status" value="1"/>
</dbReference>
<evidence type="ECO:0000256" key="2">
    <source>
        <dbReference type="ARBA" id="ARBA00023002"/>
    </source>
</evidence>
<dbReference type="GO" id="GO:0048038">
    <property type="term" value="F:quinone binding"/>
    <property type="evidence" value="ECO:0007669"/>
    <property type="project" value="TreeGrafter"/>
</dbReference>
<evidence type="ECO:0000313" key="5">
    <source>
        <dbReference type="Proteomes" id="UP000198661"/>
    </source>
</evidence>
<dbReference type="Gene3D" id="3.90.180.10">
    <property type="entry name" value="Medium-chain alcohol dehydrogenases, catalytic domain"/>
    <property type="match status" value="1"/>
</dbReference>
<organism evidence="4 5">
    <name type="scientific">Planifilum fulgidum</name>
    <dbReference type="NCBI Taxonomy" id="201973"/>
    <lineage>
        <taxon>Bacteria</taxon>
        <taxon>Bacillati</taxon>
        <taxon>Bacillota</taxon>
        <taxon>Bacilli</taxon>
        <taxon>Bacillales</taxon>
        <taxon>Thermoactinomycetaceae</taxon>
        <taxon>Planifilum</taxon>
    </lineage>
</organism>
<dbReference type="InterPro" id="IPR036291">
    <property type="entry name" value="NAD(P)-bd_dom_sf"/>
</dbReference>
<dbReference type="AlphaFoldDB" id="A0A1I2NZJ8"/>
<dbReference type="InterPro" id="IPR020843">
    <property type="entry name" value="ER"/>
</dbReference>
<proteinExistence type="predicted"/>
<protein>
    <submittedName>
        <fullName evidence="4">Putative NAD(P)H quinone oxidoreductase, PIG3 family</fullName>
    </submittedName>
</protein>
<evidence type="ECO:0000313" key="4">
    <source>
        <dbReference type="EMBL" id="SFG09312.1"/>
    </source>
</evidence>
<dbReference type="InterPro" id="IPR011032">
    <property type="entry name" value="GroES-like_sf"/>
</dbReference>